<dbReference type="InterPro" id="IPR036271">
    <property type="entry name" value="Tet_transcr_reg_TetR-rel_C_sf"/>
</dbReference>
<organism evidence="6 7">
    <name type="scientific">Paenibacillus farraposensis</name>
    <dbReference type="NCBI Taxonomy" id="2807095"/>
    <lineage>
        <taxon>Bacteria</taxon>
        <taxon>Bacillati</taxon>
        <taxon>Bacillota</taxon>
        <taxon>Bacilli</taxon>
        <taxon>Bacillales</taxon>
        <taxon>Paenibacillaceae</taxon>
        <taxon>Paenibacillus</taxon>
    </lineage>
</organism>
<keyword evidence="2 4" id="KW-0238">DNA-binding</keyword>
<keyword evidence="3" id="KW-0804">Transcription</keyword>
<dbReference type="EMBL" id="JBHTNZ010000002">
    <property type="protein sequence ID" value="MFD1460222.1"/>
    <property type="molecule type" value="Genomic_DNA"/>
</dbReference>
<evidence type="ECO:0000256" key="2">
    <source>
        <dbReference type="ARBA" id="ARBA00023125"/>
    </source>
</evidence>
<dbReference type="RefSeq" id="WP_229526209.1">
    <property type="nucleotide sequence ID" value="NZ_JAFFQR010000112.1"/>
</dbReference>
<feature type="DNA-binding region" description="H-T-H motif" evidence="4">
    <location>
        <begin position="28"/>
        <end position="47"/>
    </location>
</feature>
<dbReference type="Proteomes" id="UP001597340">
    <property type="component" value="Unassembled WGS sequence"/>
</dbReference>
<accession>A0ABW4D687</accession>
<evidence type="ECO:0000256" key="3">
    <source>
        <dbReference type="ARBA" id="ARBA00023163"/>
    </source>
</evidence>
<evidence type="ECO:0000256" key="4">
    <source>
        <dbReference type="PROSITE-ProRule" id="PRU00335"/>
    </source>
</evidence>
<dbReference type="Gene3D" id="1.10.357.10">
    <property type="entry name" value="Tetracycline Repressor, domain 2"/>
    <property type="match status" value="1"/>
</dbReference>
<comment type="caution">
    <text evidence="6">The sequence shown here is derived from an EMBL/GenBank/DDBJ whole genome shotgun (WGS) entry which is preliminary data.</text>
</comment>
<feature type="domain" description="HTH tetR-type" evidence="5">
    <location>
        <begin position="5"/>
        <end position="65"/>
    </location>
</feature>
<protein>
    <submittedName>
        <fullName evidence="6">TetR family transcriptional regulator</fullName>
    </submittedName>
</protein>
<dbReference type="Pfam" id="PF17935">
    <property type="entry name" value="TetR_C_27"/>
    <property type="match status" value="1"/>
</dbReference>
<keyword evidence="7" id="KW-1185">Reference proteome</keyword>
<dbReference type="SUPFAM" id="SSF46689">
    <property type="entry name" value="Homeodomain-like"/>
    <property type="match status" value="1"/>
</dbReference>
<dbReference type="PANTHER" id="PTHR30055">
    <property type="entry name" value="HTH-TYPE TRANSCRIPTIONAL REGULATOR RUTR"/>
    <property type="match status" value="1"/>
</dbReference>
<evidence type="ECO:0000259" key="5">
    <source>
        <dbReference type="PROSITE" id="PS50977"/>
    </source>
</evidence>
<dbReference type="SUPFAM" id="SSF48498">
    <property type="entry name" value="Tetracyclin repressor-like, C-terminal domain"/>
    <property type="match status" value="1"/>
</dbReference>
<dbReference type="PROSITE" id="PS50977">
    <property type="entry name" value="HTH_TETR_2"/>
    <property type="match status" value="1"/>
</dbReference>
<keyword evidence="1" id="KW-0805">Transcription regulation</keyword>
<name>A0ABW4D687_9BACL</name>
<dbReference type="PRINTS" id="PR00455">
    <property type="entry name" value="HTHTETR"/>
</dbReference>
<evidence type="ECO:0000313" key="6">
    <source>
        <dbReference type="EMBL" id="MFD1460222.1"/>
    </source>
</evidence>
<proteinExistence type="predicted"/>
<dbReference type="InterPro" id="IPR009057">
    <property type="entry name" value="Homeodomain-like_sf"/>
</dbReference>
<dbReference type="Pfam" id="PF00440">
    <property type="entry name" value="TetR_N"/>
    <property type="match status" value="1"/>
</dbReference>
<gene>
    <name evidence="6" type="ORF">ACFQ5D_01895</name>
</gene>
<dbReference type="InterPro" id="IPR041478">
    <property type="entry name" value="TetR_C_27"/>
</dbReference>
<dbReference type="InterPro" id="IPR050109">
    <property type="entry name" value="HTH-type_TetR-like_transc_reg"/>
</dbReference>
<dbReference type="PANTHER" id="PTHR30055:SF151">
    <property type="entry name" value="TRANSCRIPTIONAL REGULATORY PROTEIN"/>
    <property type="match status" value="1"/>
</dbReference>
<sequence length="195" mass="22278">MAEETLTKERILDTAESVLRKFGFAKANMSDIARAIGVSHAAIYRYFENKAMLQQAVVERWMNGVFEPLAQSMKEAGSPETRLYHWLSALRMFKRERARQDPELFAMYARLVADTPGALEIHIEHLLEQLQILIEDGKAAGIFICDNPRQAALGVFLATTRFHHAAFVSEWEEPEADSRFEAIWHMLLRGLSANR</sequence>
<evidence type="ECO:0000256" key="1">
    <source>
        <dbReference type="ARBA" id="ARBA00023015"/>
    </source>
</evidence>
<reference evidence="7" key="1">
    <citation type="journal article" date="2019" name="Int. J. Syst. Evol. Microbiol.">
        <title>The Global Catalogue of Microorganisms (GCM) 10K type strain sequencing project: providing services to taxonomists for standard genome sequencing and annotation.</title>
        <authorList>
            <consortium name="The Broad Institute Genomics Platform"/>
            <consortium name="The Broad Institute Genome Sequencing Center for Infectious Disease"/>
            <person name="Wu L."/>
            <person name="Ma J."/>
        </authorList>
    </citation>
    <scope>NUCLEOTIDE SEQUENCE [LARGE SCALE GENOMIC DNA]</scope>
    <source>
        <strain evidence="7">CCM 9147</strain>
    </source>
</reference>
<dbReference type="InterPro" id="IPR001647">
    <property type="entry name" value="HTH_TetR"/>
</dbReference>
<evidence type="ECO:0000313" key="7">
    <source>
        <dbReference type="Proteomes" id="UP001597340"/>
    </source>
</evidence>